<dbReference type="AlphaFoldDB" id="A0A9D4E2F1"/>
<reference evidence="1" key="2">
    <citation type="submission" date="2020-11" db="EMBL/GenBank/DDBJ databases">
        <authorList>
            <person name="McCartney M.A."/>
            <person name="Auch B."/>
            <person name="Kono T."/>
            <person name="Mallez S."/>
            <person name="Becker A."/>
            <person name="Gohl D.M."/>
            <person name="Silverstein K.A.T."/>
            <person name="Koren S."/>
            <person name="Bechman K.B."/>
            <person name="Herman A."/>
            <person name="Abrahante J.E."/>
            <person name="Garbe J."/>
        </authorList>
    </citation>
    <scope>NUCLEOTIDE SEQUENCE</scope>
    <source>
        <strain evidence="1">Duluth1</strain>
        <tissue evidence="1">Whole animal</tissue>
    </source>
</reference>
<organism evidence="1 2">
    <name type="scientific">Dreissena polymorpha</name>
    <name type="common">Zebra mussel</name>
    <name type="synonym">Mytilus polymorpha</name>
    <dbReference type="NCBI Taxonomy" id="45954"/>
    <lineage>
        <taxon>Eukaryota</taxon>
        <taxon>Metazoa</taxon>
        <taxon>Spiralia</taxon>
        <taxon>Lophotrochozoa</taxon>
        <taxon>Mollusca</taxon>
        <taxon>Bivalvia</taxon>
        <taxon>Autobranchia</taxon>
        <taxon>Heteroconchia</taxon>
        <taxon>Euheterodonta</taxon>
        <taxon>Imparidentia</taxon>
        <taxon>Neoheterodontei</taxon>
        <taxon>Myida</taxon>
        <taxon>Dreissenoidea</taxon>
        <taxon>Dreissenidae</taxon>
        <taxon>Dreissena</taxon>
    </lineage>
</organism>
<evidence type="ECO:0000313" key="2">
    <source>
        <dbReference type="Proteomes" id="UP000828390"/>
    </source>
</evidence>
<dbReference type="EMBL" id="JAIWYP010000009">
    <property type="protein sequence ID" value="KAH3770775.1"/>
    <property type="molecule type" value="Genomic_DNA"/>
</dbReference>
<gene>
    <name evidence="1" type="ORF">DPMN_172068</name>
</gene>
<comment type="caution">
    <text evidence="1">The sequence shown here is derived from an EMBL/GenBank/DDBJ whole genome shotgun (WGS) entry which is preliminary data.</text>
</comment>
<dbReference type="Proteomes" id="UP000828390">
    <property type="component" value="Unassembled WGS sequence"/>
</dbReference>
<reference evidence="1" key="1">
    <citation type="journal article" date="2019" name="bioRxiv">
        <title>The Genome of the Zebra Mussel, Dreissena polymorpha: A Resource for Invasive Species Research.</title>
        <authorList>
            <person name="McCartney M.A."/>
            <person name="Auch B."/>
            <person name="Kono T."/>
            <person name="Mallez S."/>
            <person name="Zhang Y."/>
            <person name="Obille A."/>
            <person name="Becker A."/>
            <person name="Abrahante J.E."/>
            <person name="Garbe J."/>
            <person name="Badalamenti J.P."/>
            <person name="Herman A."/>
            <person name="Mangelson H."/>
            <person name="Liachko I."/>
            <person name="Sullivan S."/>
            <person name="Sone E.D."/>
            <person name="Koren S."/>
            <person name="Silverstein K.A.T."/>
            <person name="Beckman K.B."/>
            <person name="Gohl D.M."/>
        </authorList>
    </citation>
    <scope>NUCLEOTIDE SEQUENCE</scope>
    <source>
        <strain evidence="1">Duluth1</strain>
        <tissue evidence="1">Whole animal</tissue>
    </source>
</reference>
<accession>A0A9D4E2F1</accession>
<name>A0A9D4E2F1_DREPO</name>
<keyword evidence="2" id="KW-1185">Reference proteome</keyword>
<evidence type="ECO:0000313" key="1">
    <source>
        <dbReference type="EMBL" id="KAH3770775.1"/>
    </source>
</evidence>
<protein>
    <submittedName>
        <fullName evidence="1">Uncharacterized protein</fullName>
    </submittedName>
</protein>
<sequence length="69" mass="7749">MVIAIPFLDPTASNRHSIFSSTAGNRHAIFRSYSWLSAFDCQNMQLVTAILFSDLTAGNRHSIVRSYSR</sequence>
<proteinExistence type="predicted"/>